<evidence type="ECO:0000313" key="1">
    <source>
        <dbReference type="EMBL" id="CAI9709428.1"/>
    </source>
</evidence>
<evidence type="ECO:0000313" key="2">
    <source>
        <dbReference type="Proteomes" id="UP001162501"/>
    </source>
</evidence>
<dbReference type="Proteomes" id="UP001162501">
    <property type="component" value="Chromosome 4"/>
</dbReference>
<gene>
    <name evidence="1" type="ORF">MRATA1EN3_LOCUS20641</name>
</gene>
<proteinExistence type="predicted"/>
<accession>A0ACB0FAB9</accession>
<sequence>MEASGRRSEEHLLGPSLRAWGASLGRSTQCFRRLLGLESHRQPCFPPATCPAAQQADGSLVHPREPVGAASGSHGNPVGGGDPLMGGPLALRKPEIQSYRVFPPSGKMQMLGSPPDPRPTPHACPACPSRVPALHPPRWFRTHVLRRPKTAGSSSRVRYWTPAVPSQPAPGQAANSMSPCLPVSRVPPAVPVAYPPVPPPRVPAPLPSYSLPAAPSAPASPGRSPPCVPSAGPMSPPRVSPPPRAPAELWDRRAQEVAGRRGRGRRAAGRAGRDGGRGRRAPHSLRPDAGPGAPRAGARRPSGPERRRRRGHARRGAGGGGCSTPEGIRGACGLPQGGICRLCTQSGPGASSISPCAAPRPLLRVRSCVCGQGLPESLVPRLWKALQVDPMLSRATFGTCLSARVRLISLCRHRQVTATVWTALVEVPGGKRFLYQLKKDLKMLASYSACLFWGVCTTVLAVALAYYFYWTPLVWFGIGFPGLEGLFPVDLISAASVSEEEKGPGLGPGCLPPVPPAPPFLIWHFGLAVGQETTQSCVSELC</sequence>
<organism evidence="1 2">
    <name type="scientific">Rangifer tarandus platyrhynchus</name>
    <name type="common">Svalbard reindeer</name>
    <dbReference type="NCBI Taxonomy" id="3082113"/>
    <lineage>
        <taxon>Eukaryota</taxon>
        <taxon>Metazoa</taxon>
        <taxon>Chordata</taxon>
        <taxon>Craniata</taxon>
        <taxon>Vertebrata</taxon>
        <taxon>Euteleostomi</taxon>
        <taxon>Mammalia</taxon>
        <taxon>Eutheria</taxon>
        <taxon>Laurasiatheria</taxon>
        <taxon>Artiodactyla</taxon>
        <taxon>Ruminantia</taxon>
        <taxon>Pecora</taxon>
        <taxon>Cervidae</taxon>
        <taxon>Odocoileinae</taxon>
        <taxon>Rangifer</taxon>
    </lineage>
</organism>
<dbReference type="EMBL" id="OX596088">
    <property type="protein sequence ID" value="CAI9709428.1"/>
    <property type="molecule type" value="Genomic_DNA"/>
</dbReference>
<protein>
    <submittedName>
        <fullName evidence="1">Uncharacterized protein</fullName>
    </submittedName>
</protein>
<reference evidence="1" key="1">
    <citation type="submission" date="2023-05" db="EMBL/GenBank/DDBJ databases">
        <authorList>
            <consortium name="ELIXIR-Norway"/>
        </authorList>
    </citation>
    <scope>NUCLEOTIDE SEQUENCE</scope>
</reference>
<name>A0ACB0FAB9_RANTA</name>